<dbReference type="InterPro" id="IPR036514">
    <property type="entry name" value="SGNH_hydro_sf"/>
</dbReference>
<organism evidence="3 4">
    <name type="scientific">Septoria linicola</name>
    <dbReference type="NCBI Taxonomy" id="215465"/>
    <lineage>
        <taxon>Eukaryota</taxon>
        <taxon>Fungi</taxon>
        <taxon>Dikarya</taxon>
        <taxon>Ascomycota</taxon>
        <taxon>Pezizomycotina</taxon>
        <taxon>Dothideomycetes</taxon>
        <taxon>Dothideomycetidae</taxon>
        <taxon>Mycosphaerellales</taxon>
        <taxon>Mycosphaerellaceae</taxon>
        <taxon>Septoria</taxon>
    </lineage>
</organism>
<sequence length="343" mass="38337">MAILVTLALLLTLTDLAVSSSVTGPKPAILDWNHIKHVIAFGDSYTYVQGTHGRQNYSFIGDNQNFAFTPQQLLSDRIVQNQTGTSAGGPNWLEYLTQCGLKPGLTSPRDCQTQLWDFAFAGADITEELLPLHHNFSVQLDKQVEQFKIYANPVLEKRPVKINKEKTVVAVWIGINDINDSAKMVVDFAEFYDQLMKHLFTAMKQVSSLGYKKFLFMNLPPLDRTPANLVRTGGALPSKTMVDQYNTALSKHASSFAKKHSGTWSGVFDVNSYLNTVLDSAEGYGIKNVTGYCAAYNQPDIDADPGKYGCLPLKEYFWYNSGHVTSRVHEILAGQLEKWLRRQ</sequence>
<dbReference type="EMBL" id="CP099421">
    <property type="protein sequence ID" value="USW52268.1"/>
    <property type="molecule type" value="Genomic_DNA"/>
</dbReference>
<dbReference type="SUPFAM" id="SSF52266">
    <property type="entry name" value="SGNH hydrolase"/>
    <property type="match status" value="1"/>
</dbReference>
<keyword evidence="1 3" id="KW-0378">Hydrolase</keyword>
<dbReference type="Gene3D" id="3.40.50.1110">
    <property type="entry name" value="SGNH hydrolase"/>
    <property type="match status" value="1"/>
</dbReference>
<dbReference type="InterPro" id="IPR001087">
    <property type="entry name" value="GDSL"/>
</dbReference>
<proteinExistence type="predicted"/>
<dbReference type="PANTHER" id="PTHR45648">
    <property type="entry name" value="GDSL LIPASE/ACYLHYDROLASE FAMILY PROTEIN (AFU_ORTHOLOGUE AFUA_4G14700)"/>
    <property type="match status" value="1"/>
</dbReference>
<gene>
    <name evidence="3" type="ORF">Slin15195_G055870</name>
</gene>
<dbReference type="OrthoDB" id="1600564at2759"/>
<name>A0A9Q9AS97_9PEZI</name>
<accession>A0A9Q9AS97</accession>
<evidence type="ECO:0000313" key="4">
    <source>
        <dbReference type="Proteomes" id="UP001056384"/>
    </source>
</evidence>
<dbReference type="PANTHER" id="PTHR45648:SF85">
    <property type="entry name" value="A, PUTATIVE (AFU_ORTHOLOGUE AFUA_2G10760)-RELATED"/>
    <property type="match status" value="1"/>
</dbReference>
<evidence type="ECO:0000256" key="1">
    <source>
        <dbReference type="ARBA" id="ARBA00022801"/>
    </source>
</evidence>
<dbReference type="Pfam" id="PF00657">
    <property type="entry name" value="Lipase_GDSL"/>
    <property type="match status" value="1"/>
</dbReference>
<reference evidence="3" key="1">
    <citation type="submission" date="2022-06" db="EMBL/GenBank/DDBJ databases">
        <title>Complete genome sequences of two strains of the flax pathogen Septoria linicola.</title>
        <authorList>
            <person name="Lapalu N."/>
            <person name="Simon A."/>
            <person name="Demenou B."/>
            <person name="Paumier D."/>
            <person name="Guillot M.-P."/>
            <person name="Gout L."/>
            <person name="Valade R."/>
        </authorList>
    </citation>
    <scope>NUCLEOTIDE SEQUENCE</scope>
    <source>
        <strain evidence="3">SE15195</strain>
    </source>
</reference>
<protein>
    <submittedName>
        <fullName evidence="3">GDSL lipase/esterase, SGNH hydrolase superfamily</fullName>
    </submittedName>
</protein>
<evidence type="ECO:0000313" key="3">
    <source>
        <dbReference type="EMBL" id="USW52268.1"/>
    </source>
</evidence>
<dbReference type="InterPro" id="IPR051058">
    <property type="entry name" value="GDSL_Est/Lipase"/>
</dbReference>
<dbReference type="CDD" id="cd01846">
    <property type="entry name" value="fatty_acyltransferase_like"/>
    <property type="match status" value="1"/>
</dbReference>
<dbReference type="AlphaFoldDB" id="A0A9Q9AS97"/>
<feature type="signal peptide" evidence="2">
    <location>
        <begin position="1"/>
        <end position="19"/>
    </location>
</feature>
<feature type="chain" id="PRO_5040304745" evidence="2">
    <location>
        <begin position="20"/>
        <end position="343"/>
    </location>
</feature>
<keyword evidence="2" id="KW-0732">Signal</keyword>
<evidence type="ECO:0000256" key="2">
    <source>
        <dbReference type="SAM" id="SignalP"/>
    </source>
</evidence>
<dbReference type="GO" id="GO:0016788">
    <property type="term" value="F:hydrolase activity, acting on ester bonds"/>
    <property type="evidence" value="ECO:0007669"/>
    <property type="project" value="InterPro"/>
</dbReference>
<keyword evidence="4" id="KW-1185">Reference proteome</keyword>
<dbReference type="Proteomes" id="UP001056384">
    <property type="component" value="Chromosome 4"/>
</dbReference>